<proteinExistence type="predicted"/>
<organism evidence="1 2">
    <name type="scientific">Rhodoplanes tepidamans</name>
    <name type="common">Rhodoplanes cryptolactis</name>
    <dbReference type="NCBI Taxonomy" id="200616"/>
    <lineage>
        <taxon>Bacteria</taxon>
        <taxon>Pseudomonadati</taxon>
        <taxon>Pseudomonadota</taxon>
        <taxon>Alphaproteobacteria</taxon>
        <taxon>Hyphomicrobiales</taxon>
        <taxon>Nitrobacteraceae</taxon>
        <taxon>Rhodoplanes</taxon>
    </lineage>
</organism>
<evidence type="ECO:0000313" key="2">
    <source>
        <dbReference type="Proteomes" id="UP001165652"/>
    </source>
</evidence>
<accession>A0ABT5J6N5</accession>
<reference evidence="1" key="2">
    <citation type="submission" date="2023-02" db="EMBL/GenBank/DDBJ databases">
        <authorList>
            <person name="Rayyan A."/>
            <person name="Meyer T."/>
            <person name="Kyndt J.A."/>
        </authorList>
    </citation>
    <scope>NUCLEOTIDE SEQUENCE</scope>
    <source>
        <strain evidence="1">DSM 9987</strain>
    </source>
</reference>
<comment type="caution">
    <text evidence="1">The sequence shown here is derived from an EMBL/GenBank/DDBJ whole genome shotgun (WGS) entry which is preliminary data.</text>
</comment>
<sequence length="108" mass="11983">MVELAGYRSRADALLTTAEQNAVIDLVAYDPTCGDLVPGTGGLRKLRIGRNGTGKRGGARVVYFFHDPGMPIFLLAIYAKNEKADLSASDRREFATLTVELVRRWKRR</sequence>
<dbReference type="Proteomes" id="UP001165652">
    <property type="component" value="Unassembled WGS sequence"/>
</dbReference>
<evidence type="ECO:0000313" key="1">
    <source>
        <dbReference type="EMBL" id="MDC7785319.1"/>
    </source>
</evidence>
<protein>
    <submittedName>
        <fullName evidence="1">Type II toxin-antitoxin system RelE/ParE family toxin</fullName>
    </submittedName>
</protein>
<dbReference type="RefSeq" id="WP_272776166.1">
    <property type="nucleotide sequence ID" value="NZ_JAQQLI010000007.1"/>
</dbReference>
<dbReference type="EMBL" id="JAQQLI010000007">
    <property type="protein sequence ID" value="MDC7785319.1"/>
    <property type="molecule type" value="Genomic_DNA"/>
</dbReference>
<dbReference type="InterPro" id="IPR009387">
    <property type="entry name" value="HigB-2"/>
</dbReference>
<gene>
    <name evidence="1" type="ORF">PQJ73_06455</name>
</gene>
<dbReference type="PIRSF" id="PIRSF039032">
    <property type="entry name" value="HigB-2"/>
    <property type="match status" value="1"/>
</dbReference>
<dbReference type="Pfam" id="PF06296">
    <property type="entry name" value="RelE"/>
    <property type="match status" value="1"/>
</dbReference>
<reference evidence="1" key="1">
    <citation type="journal article" date="2023" name="Microbiol Resour">
        <title>Genome Sequences of Rhodoplanes serenus and Two Thermotolerant Strains, Rhodoplanes tepidamans and 'Rhodoplanes cryptolactis,' Further Refine the Genus.</title>
        <authorList>
            <person name="Rayyan A.A."/>
            <person name="Kyndt J.A."/>
        </authorList>
    </citation>
    <scope>NUCLEOTIDE SEQUENCE</scope>
    <source>
        <strain evidence="1">DSM 9987</strain>
    </source>
</reference>
<name>A0ABT5J6N5_RHOTP</name>
<keyword evidence="2" id="KW-1185">Reference proteome</keyword>